<dbReference type="Gene3D" id="3.60.15.10">
    <property type="entry name" value="Ribonuclease Z/Hydroxyacylglutathione hydrolase-like"/>
    <property type="match status" value="1"/>
</dbReference>
<dbReference type="SMART" id="SM00849">
    <property type="entry name" value="Lactamase_B"/>
    <property type="match status" value="1"/>
</dbReference>
<dbReference type="GO" id="GO:0046872">
    <property type="term" value="F:metal ion binding"/>
    <property type="evidence" value="ECO:0007669"/>
    <property type="project" value="UniProtKB-KW"/>
</dbReference>
<keyword evidence="2" id="KW-0479">Metal-binding</keyword>
<evidence type="ECO:0000313" key="7">
    <source>
        <dbReference type="Proteomes" id="UP000735326"/>
    </source>
</evidence>
<dbReference type="Pfam" id="PF00753">
    <property type="entry name" value="Lactamase_B"/>
    <property type="match status" value="1"/>
</dbReference>
<name>A0AAN3QX49_CAMJU</name>
<sequence>MFNFITTLLKTNLYFLEEKTTSKSSNQTHIIPLKQSDDEFLNLLFSFLVPQSDEDKNFIEKTRTKIKRNEHNIALIKNPNFNALIDTGFLDTIDTLKEKLHIQKTDFKDITHIILTHAHPDHIGALMSEENLFPKAQILIDKKEYDFWIKSDRQEIKNTLLKLKNIEFINHSKDLIFQNSGIKAIPAYGHTPGQNAIIIDDKIVFFFGGGDLLHLYDIQIPKPKIAIKFDIDQNEAIQTREKLLKEFKERKLKVIGTHMPFIEPKFLD</sequence>
<evidence type="ECO:0000256" key="4">
    <source>
        <dbReference type="ARBA" id="ARBA00022833"/>
    </source>
</evidence>
<feature type="domain" description="Metallo-beta-lactamase" evidence="5">
    <location>
        <begin position="70"/>
        <end position="258"/>
    </location>
</feature>
<comment type="similarity">
    <text evidence="1">Belongs to the metallo-beta-lactamase superfamily.</text>
</comment>
<keyword evidence="3" id="KW-0378">Hydrolase</keyword>
<comment type="caution">
    <text evidence="6">The sequence shown here is derived from an EMBL/GenBank/DDBJ whole genome shotgun (WGS) entry which is preliminary data.</text>
</comment>
<proteinExistence type="inferred from homology"/>
<dbReference type="SUPFAM" id="SSF56281">
    <property type="entry name" value="Metallo-hydrolase/oxidoreductase"/>
    <property type="match status" value="1"/>
</dbReference>
<keyword evidence="4" id="KW-0862">Zinc</keyword>
<dbReference type="AlphaFoldDB" id="A0AAN3QX49"/>
<evidence type="ECO:0000313" key="6">
    <source>
        <dbReference type="EMBL" id="EHB2511335.1"/>
    </source>
</evidence>
<reference evidence="6" key="1">
    <citation type="submission" date="2021-02" db="EMBL/GenBank/DDBJ databases">
        <authorList>
            <consortium name="PulseNet: The National Subtyping Network for Foodborne Disease Surveillance"/>
        </authorList>
    </citation>
    <scope>NUCLEOTIDE SEQUENCE</scope>
    <source>
        <strain evidence="6">PNUSAC020384</strain>
    </source>
</reference>
<dbReference type="InterPro" id="IPR036866">
    <property type="entry name" value="RibonucZ/Hydroxyglut_hydro"/>
</dbReference>
<dbReference type="GO" id="GO:0016787">
    <property type="term" value="F:hydrolase activity"/>
    <property type="evidence" value="ECO:0007669"/>
    <property type="project" value="UniProtKB-KW"/>
</dbReference>
<dbReference type="InterPro" id="IPR051013">
    <property type="entry name" value="MBL_superfamily_lactonases"/>
</dbReference>
<dbReference type="Proteomes" id="UP000735326">
    <property type="component" value="Unassembled WGS sequence"/>
</dbReference>
<dbReference type="PANTHER" id="PTHR42978">
    <property type="entry name" value="QUORUM-QUENCHING LACTONASE YTNP-RELATED-RELATED"/>
    <property type="match status" value="1"/>
</dbReference>
<accession>A0AAN3QX49</accession>
<organism evidence="6 7">
    <name type="scientific">Campylobacter jejuni</name>
    <dbReference type="NCBI Taxonomy" id="197"/>
    <lineage>
        <taxon>Bacteria</taxon>
        <taxon>Pseudomonadati</taxon>
        <taxon>Campylobacterota</taxon>
        <taxon>Epsilonproteobacteria</taxon>
        <taxon>Campylobacterales</taxon>
        <taxon>Campylobacteraceae</taxon>
        <taxon>Campylobacter</taxon>
    </lineage>
</organism>
<evidence type="ECO:0000256" key="3">
    <source>
        <dbReference type="ARBA" id="ARBA00022801"/>
    </source>
</evidence>
<evidence type="ECO:0000256" key="2">
    <source>
        <dbReference type="ARBA" id="ARBA00022723"/>
    </source>
</evidence>
<dbReference type="EMBL" id="AAYVUT010000003">
    <property type="protein sequence ID" value="EHB2511335.1"/>
    <property type="molecule type" value="Genomic_DNA"/>
</dbReference>
<evidence type="ECO:0000259" key="5">
    <source>
        <dbReference type="SMART" id="SM00849"/>
    </source>
</evidence>
<dbReference type="InterPro" id="IPR001279">
    <property type="entry name" value="Metallo-B-lactamas"/>
</dbReference>
<protein>
    <submittedName>
        <fullName evidence="6">MBL fold metallo-hydrolase</fullName>
    </submittedName>
</protein>
<evidence type="ECO:0000256" key="1">
    <source>
        <dbReference type="ARBA" id="ARBA00007749"/>
    </source>
</evidence>
<gene>
    <name evidence="6" type="ORF">JYC20_000472</name>
</gene>